<sequence length="154" mass="17140">FGIDISVKYFGVSDTSARIDHLQIKVYYTESTLTQDSGISRPDGDVTAEWESSHAGDHADLINETTLDTNDYIYTSSIASNNITDEFSMGTFDILSSSVTEIQIKVYGKEILDIDSTVNVYCGTWLGPKQLDMSSTPVWHSYSWSGLDLTQSNW</sequence>
<accession>X1EGD0</accession>
<dbReference type="AlphaFoldDB" id="X1EGD0"/>
<evidence type="ECO:0000313" key="1">
    <source>
        <dbReference type="EMBL" id="GAH07713.1"/>
    </source>
</evidence>
<proteinExistence type="predicted"/>
<protein>
    <submittedName>
        <fullName evidence="1">Uncharacterized protein</fullName>
    </submittedName>
</protein>
<name>X1EGD0_9ZZZZ</name>
<organism evidence="1">
    <name type="scientific">marine sediment metagenome</name>
    <dbReference type="NCBI Taxonomy" id="412755"/>
    <lineage>
        <taxon>unclassified sequences</taxon>
        <taxon>metagenomes</taxon>
        <taxon>ecological metagenomes</taxon>
    </lineage>
</organism>
<dbReference type="EMBL" id="BART01037452">
    <property type="protein sequence ID" value="GAH07713.1"/>
    <property type="molecule type" value="Genomic_DNA"/>
</dbReference>
<gene>
    <name evidence="1" type="ORF">S01H4_62656</name>
</gene>
<feature type="non-terminal residue" evidence="1">
    <location>
        <position position="154"/>
    </location>
</feature>
<reference evidence="1" key="1">
    <citation type="journal article" date="2014" name="Front. Microbiol.">
        <title>High frequency of phylogenetically diverse reductive dehalogenase-homologous genes in deep subseafloor sedimentary metagenomes.</title>
        <authorList>
            <person name="Kawai M."/>
            <person name="Futagami T."/>
            <person name="Toyoda A."/>
            <person name="Takaki Y."/>
            <person name="Nishi S."/>
            <person name="Hori S."/>
            <person name="Arai W."/>
            <person name="Tsubouchi T."/>
            <person name="Morono Y."/>
            <person name="Uchiyama I."/>
            <person name="Ito T."/>
            <person name="Fujiyama A."/>
            <person name="Inagaki F."/>
            <person name="Takami H."/>
        </authorList>
    </citation>
    <scope>NUCLEOTIDE SEQUENCE</scope>
    <source>
        <strain evidence="1">Expedition CK06-06</strain>
    </source>
</reference>
<feature type="non-terminal residue" evidence="1">
    <location>
        <position position="1"/>
    </location>
</feature>
<comment type="caution">
    <text evidence="1">The sequence shown here is derived from an EMBL/GenBank/DDBJ whole genome shotgun (WGS) entry which is preliminary data.</text>
</comment>